<evidence type="ECO:0000313" key="2">
    <source>
        <dbReference type="Proteomes" id="UP000020406"/>
    </source>
</evidence>
<proteinExistence type="predicted"/>
<sequence>MDLNQGLLRKVKIFEIVQDSFEDIENFGAPGDLLSCFKASFQFNG</sequence>
<gene>
    <name evidence="1" type="ORF">AF72_06435</name>
</gene>
<name>Z9JK36_9GAMM</name>
<dbReference type="EMBL" id="JDSQ01000008">
    <property type="protein sequence ID" value="EWS78358.1"/>
    <property type="molecule type" value="Genomic_DNA"/>
</dbReference>
<evidence type="ECO:0000313" key="1">
    <source>
        <dbReference type="EMBL" id="EWS78358.1"/>
    </source>
</evidence>
<accession>Z9JK36</accession>
<protein>
    <submittedName>
        <fullName evidence="1">Uncharacterized protein</fullName>
    </submittedName>
</protein>
<dbReference type="AlphaFoldDB" id="Z9JK36"/>
<dbReference type="Proteomes" id="UP000020406">
    <property type="component" value="Unassembled WGS sequence"/>
</dbReference>
<comment type="caution">
    <text evidence="1">The sequence shown here is derived from an EMBL/GenBank/DDBJ whole genome shotgun (WGS) entry which is preliminary data.</text>
</comment>
<reference evidence="1 2" key="1">
    <citation type="journal article" date="2014" name="Genome Announc.">
        <title>Draft Genome Sequence of Xylella fastidiosa Pear Leaf Scorch Strain in Taiwan.</title>
        <authorList>
            <person name="Su C.C."/>
            <person name="Deng W.L."/>
            <person name="Jan F.J."/>
            <person name="Chang C.J."/>
            <person name="Huang H."/>
            <person name="Chen J."/>
        </authorList>
    </citation>
    <scope>NUCLEOTIDE SEQUENCE [LARGE SCALE GENOMIC DNA]</scope>
    <source>
        <strain evidence="1 2">PLS229</strain>
    </source>
</reference>
<organism evidence="1 2">
    <name type="scientific">Xylella taiwanensis</name>
    <dbReference type="NCBI Taxonomy" id="1444770"/>
    <lineage>
        <taxon>Bacteria</taxon>
        <taxon>Pseudomonadati</taxon>
        <taxon>Pseudomonadota</taxon>
        <taxon>Gammaproteobacteria</taxon>
        <taxon>Lysobacterales</taxon>
        <taxon>Lysobacteraceae</taxon>
        <taxon>Xylella</taxon>
    </lineage>
</organism>
<dbReference type="PATRIC" id="fig|1444770.3.peg.1534"/>